<dbReference type="FunFam" id="1.10.10.200:FF:000002">
    <property type="entry name" value="Probable transcriptional regulatory protein CLM62_37755"/>
    <property type="match status" value="1"/>
</dbReference>
<keyword evidence="6" id="KW-0010">Activator</keyword>
<evidence type="ECO:0000256" key="7">
    <source>
        <dbReference type="ARBA" id="ARBA00053642"/>
    </source>
</evidence>
<accession>A0AAW0PLS6</accession>
<evidence type="ECO:0000259" key="11">
    <source>
        <dbReference type="Pfam" id="PF20772"/>
    </source>
</evidence>
<reference evidence="13" key="1">
    <citation type="submission" date="2024-04" db="EMBL/GenBank/DDBJ databases">
        <title>Salinicola lusitanus LLJ914,a marine bacterium isolated from the Okinawa Trough.</title>
        <authorList>
            <person name="Li J."/>
        </authorList>
    </citation>
    <scope>NUCLEOTIDE SEQUENCE [LARGE SCALE GENOMIC DNA]</scope>
</reference>
<keyword evidence="13" id="KW-1185">Reference proteome</keyword>
<dbReference type="HAMAP" id="MF_00693">
    <property type="entry name" value="Transcrip_reg_TACO1"/>
    <property type="match status" value="1"/>
</dbReference>
<dbReference type="Pfam" id="PF01709">
    <property type="entry name" value="Transcrip_reg"/>
    <property type="match status" value="1"/>
</dbReference>
<evidence type="ECO:0000256" key="8">
    <source>
        <dbReference type="ARBA" id="ARBA00073666"/>
    </source>
</evidence>
<dbReference type="Proteomes" id="UP001460270">
    <property type="component" value="Unassembled WGS sequence"/>
</dbReference>
<dbReference type="Pfam" id="PF20772">
    <property type="entry name" value="TACO1_YebC_N"/>
    <property type="match status" value="1"/>
</dbReference>
<dbReference type="EMBL" id="JBBPFD010000007">
    <property type="protein sequence ID" value="KAK7919623.1"/>
    <property type="molecule type" value="Genomic_DNA"/>
</dbReference>
<keyword evidence="3" id="KW-0810">Translation regulation</keyword>
<dbReference type="InterPro" id="IPR049083">
    <property type="entry name" value="TACO1_YebC_N"/>
</dbReference>
<evidence type="ECO:0000256" key="9">
    <source>
        <dbReference type="ARBA" id="ARBA00075676"/>
    </source>
</evidence>
<organism evidence="12 13">
    <name type="scientific">Mugilogobius chulae</name>
    <name type="common">yellowstripe goby</name>
    <dbReference type="NCBI Taxonomy" id="88201"/>
    <lineage>
        <taxon>Eukaryota</taxon>
        <taxon>Metazoa</taxon>
        <taxon>Chordata</taxon>
        <taxon>Craniata</taxon>
        <taxon>Vertebrata</taxon>
        <taxon>Euteleostomi</taxon>
        <taxon>Actinopterygii</taxon>
        <taxon>Neopterygii</taxon>
        <taxon>Teleostei</taxon>
        <taxon>Neoteleostei</taxon>
        <taxon>Acanthomorphata</taxon>
        <taxon>Gobiaria</taxon>
        <taxon>Gobiiformes</taxon>
        <taxon>Gobioidei</taxon>
        <taxon>Gobiidae</taxon>
        <taxon>Gobionellinae</taxon>
        <taxon>Mugilogobius</taxon>
    </lineage>
</organism>
<dbReference type="Gene3D" id="3.30.70.980">
    <property type="match status" value="2"/>
</dbReference>
<dbReference type="Gene3D" id="1.10.10.200">
    <property type="match status" value="1"/>
</dbReference>
<evidence type="ECO:0000256" key="1">
    <source>
        <dbReference type="ARBA" id="ARBA00004173"/>
    </source>
</evidence>
<evidence type="ECO:0000256" key="4">
    <source>
        <dbReference type="ARBA" id="ARBA00023054"/>
    </source>
</evidence>
<evidence type="ECO:0000256" key="5">
    <source>
        <dbReference type="ARBA" id="ARBA00023128"/>
    </source>
</evidence>
<name>A0AAW0PLS6_9GOBI</name>
<sequence length="334" mass="36612">MDYPFIQLNTLTWKCTFTTRATAALGSSIFACVYVKEDMAVAAAVRPLVRVFGPGALSAVWGSCQPSEVTVLSASRALYPTGHVKTLHLCPSLCAGHNKWSKVRHVKGPKDEARGRMFMKFGLLIKIAVKEGGPNPELNLNLAHLLEQCRNKNMPKASVEAAIKSAEKAKPASQQTLEARGPGGCLMLIEVLTDNNSRTLQDIKKILNKNGGMWSDGARHNFEKRGVVVVPAKDVTAERALELAIETGAEDVHESEDEEEQSILKFICDTVELKKVRTSLEQLGLHIISAGLEFVPRRVLPLDENQINSASNLIEALNDCPEVVRVWDNIQAHS</sequence>
<dbReference type="SUPFAM" id="SSF75625">
    <property type="entry name" value="YebC-like"/>
    <property type="match status" value="1"/>
</dbReference>
<dbReference type="AlphaFoldDB" id="A0AAW0PLS6"/>
<gene>
    <name evidence="12" type="ORF">WMY93_010907</name>
</gene>
<dbReference type="InterPro" id="IPR026564">
    <property type="entry name" value="Transcrip_reg_TACO1-like_dom3"/>
</dbReference>
<dbReference type="InterPro" id="IPR017856">
    <property type="entry name" value="Integrase-like_N"/>
</dbReference>
<dbReference type="InterPro" id="IPR048300">
    <property type="entry name" value="TACO1_YebC-like_2nd/3rd_dom"/>
</dbReference>
<evidence type="ECO:0000259" key="10">
    <source>
        <dbReference type="Pfam" id="PF01709"/>
    </source>
</evidence>
<dbReference type="GO" id="GO:0006417">
    <property type="term" value="P:regulation of translation"/>
    <property type="evidence" value="ECO:0007669"/>
    <property type="project" value="UniProtKB-KW"/>
</dbReference>
<feature type="domain" description="TACO1/YebC-like second and third" evidence="10">
    <location>
        <begin position="175"/>
        <end position="330"/>
    </location>
</feature>
<evidence type="ECO:0000256" key="6">
    <source>
        <dbReference type="ARBA" id="ARBA00023159"/>
    </source>
</evidence>
<keyword evidence="4" id="KW-0175">Coiled coil</keyword>
<dbReference type="PANTHER" id="PTHR12532">
    <property type="entry name" value="TRANSLATIONAL ACTIVATOR OF CYTOCHROME C OXIDASE 1"/>
    <property type="match status" value="1"/>
</dbReference>
<proteinExistence type="inferred from homology"/>
<evidence type="ECO:0000313" key="12">
    <source>
        <dbReference type="EMBL" id="KAK7919623.1"/>
    </source>
</evidence>
<comment type="similarity">
    <text evidence="2">Belongs to the TACO1 family.</text>
</comment>
<comment type="function">
    <text evidence="7">Acts as a translational activator of mitochondrially-encoded cytochrome c oxidase 1.</text>
</comment>
<comment type="caution">
    <text evidence="12">The sequence shown here is derived from an EMBL/GenBank/DDBJ whole genome shotgun (WGS) entry which is preliminary data.</text>
</comment>
<protein>
    <recommendedName>
        <fullName evidence="8">Translational activator of cytochrome c oxidase 1</fullName>
    </recommendedName>
    <alternativeName>
        <fullName evidence="9">Coiled-coil domain-containing protein 44</fullName>
    </alternativeName>
</protein>
<dbReference type="PANTHER" id="PTHR12532:SF0">
    <property type="entry name" value="TRANSLATIONAL ACTIVATOR OF CYTOCHROME C OXIDASE 1"/>
    <property type="match status" value="1"/>
</dbReference>
<feature type="domain" description="TACO1/YebC-like N-terminal" evidence="11">
    <location>
        <begin position="98"/>
        <end position="167"/>
    </location>
</feature>
<dbReference type="InterPro" id="IPR029072">
    <property type="entry name" value="YebC-like"/>
</dbReference>
<comment type="subcellular location">
    <subcellularLocation>
        <location evidence="1">Mitochondrion</location>
    </subcellularLocation>
</comment>
<keyword evidence="5" id="KW-0496">Mitochondrion</keyword>
<dbReference type="GO" id="GO:0005739">
    <property type="term" value="C:mitochondrion"/>
    <property type="evidence" value="ECO:0007669"/>
    <property type="project" value="UniProtKB-SubCell"/>
</dbReference>
<evidence type="ECO:0000256" key="3">
    <source>
        <dbReference type="ARBA" id="ARBA00022845"/>
    </source>
</evidence>
<evidence type="ECO:0000313" key="13">
    <source>
        <dbReference type="Proteomes" id="UP001460270"/>
    </source>
</evidence>
<dbReference type="FunFam" id="3.30.70.980:FF:000008">
    <property type="entry name" value="Translational activator of cytochrome c oxidase 1"/>
    <property type="match status" value="1"/>
</dbReference>
<evidence type="ECO:0000256" key="2">
    <source>
        <dbReference type="ARBA" id="ARBA00008724"/>
    </source>
</evidence>
<dbReference type="InterPro" id="IPR002876">
    <property type="entry name" value="Transcrip_reg_TACO1-like"/>
</dbReference>